<dbReference type="PANTHER" id="PTHR22916:SF3">
    <property type="entry name" value="UDP-GLCNAC:BETAGAL BETA-1,3-N-ACETYLGLUCOSAMINYLTRANSFERASE-LIKE PROTEIN 1"/>
    <property type="match status" value="1"/>
</dbReference>
<name>A0ABW4GRP1_9ACTN</name>
<gene>
    <name evidence="3" type="ORF">ACFSJ0_51085</name>
</gene>
<keyword evidence="4" id="KW-1185">Reference proteome</keyword>
<accession>A0ABW4GRP1</accession>
<dbReference type="CDD" id="cd00761">
    <property type="entry name" value="Glyco_tranf_GTA_type"/>
    <property type="match status" value="1"/>
</dbReference>
<dbReference type="Proteomes" id="UP001597097">
    <property type="component" value="Unassembled WGS sequence"/>
</dbReference>
<feature type="domain" description="Glycosyltransferase 2-like" evidence="1">
    <location>
        <begin position="6"/>
        <end position="135"/>
    </location>
</feature>
<comment type="caution">
    <text evidence="3">The sequence shown here is derived from an EMBL/GenBank/DDBJ whole genome shotgun (WGS) entry which is preliminary data.</text>
</comment>
<reference evidence="4" key="1">
    <citation type="journal article" date="2019" name="Int. J. Syst. Evol. Microbiol.">
        <title>The Global Catalogue of Microorganisms (GCM) 10K type strain sequencing project: providing services to taxonomists for standard genome sequencing and annotation.</title>
        <authorList>
            <consortium name="The Broad Institute Genomics Platform"/>
            <consortium name="The Broad Institute Genome Sequencing Center for Infectious Disease"/>
            <person name="Wu L."/>
            <person name="Ma J."/>
        </authorList>
    </citation>
    <scope>NUCLEOTIDE SEQUENCE [LARGE SCALE GENOMIC DNA]</scope>
    <source>
        <strain evidence="4">CGMCC 1.15399</strain>
    </source>
</reference>
<proteinExistence type="predicted"/>
<protein>
    <submittedName>
        <fullName evidence="3">Glycosyltransferase family 2 protein</fullName>
    </submittedName>
</protein>
<dbReference type="Pfam" id="PF00535">
    <property type="entry name" value="Glycos_transf_2"/>
    <property type="match status" value="1"/>
</dbReference>
<evidence type="ECO:0000259" key="1">
    <source>
        <dbReference type="Pfam" id="PF00535"/>
    </source>
</evidence>
<dbReference type="InterPro" id="IPR054028">
    <property type="entry name" value="TarS/TarP_linker"/>
</dbReference>
<organism evidence="3 4">
    <name type="scientific">Nonomuraea guangzhouensis</name>
    <dbReference type="NCBI Taxonomy" id="1291555"/>
    <lineage>
        <taxon>Bacteria</taxon>
        <taxon>Bacillati</taxon>
        <taxon>Actinomycetota</taxon>
        <taxon>Actinomycetes</taxon>
        <taxon>Streptosporangiales</taxon>
        <taxon>Streptosporangiaceae</taxon>
        <taxon>Nonomuraea</taxon>
    </lineage>
</organism>
<dbReference type="InterPro" id="IPR001173">
    <property type="entry name" value="Glyco_trans_2-like"/>
</dbReference>
<feature type="domain" description="TarS/TarP linker" evidence="2">
    <location>
        <begin position="213"/>
        <end position="311"/>
    </location>
</feature>
<evidence type="ECO:0000313" key="3">
    <source>
        <dbReference type="EMBL" id="MFD1545466.1"/>
    </source>
</evidence>
<sequence length="665" mass="73478">MGVKVSVIVSVHNPGSRADACIRSVLEQSMPSDHYEVIFVDDGSMDGIAERLDTVAAVRRNVRVLHLPHTGSSMRGRNVGMAAAKGDYVYLMEQGDRLERDALLSMYERAVETDADVLVGRLVRDTGPPVTGFVRNRGRADLLRDRLLSLLTPHKLYRRAFLEEHELGFPVPGGQVAEQAFSVRAYLQAKVVAVLADQVCCHIGERDEAEEDPRTTVAELRTLLAAIDAYVGDGRQRDRMYGHWFRSTVLKPLLTSRFAASSVDRGMHFRLIRQLVLDSFPERLDQYLPVQLRVVAAFVRAGRLDQLVVLANSSKRAGLRADLSEVRWDAQVLVLGLSVEVLGGDGGPARFRTSGERLLWQAPRSVDAKLLPDSVTDVTGAVERARMEVYVRHSETGVIHYLPVAYRVERVPDGRRHVRIQIVGEARVDVTAAALGEPLEAGQWEVHVRMFGGAHQARSRVRRPDGPLNCLGVLAQQPRMRLVLPCWSDAGELGLAIEPRSFSESIALVSPGVTIRRQEGHLYVVLPVPYVPPSGGPALELVLRNTSRRPREVSAPALVEPGVPGKIAGQLVAKVPVKRMLPGRDSLGPGAWLSSLRTADDETGLRFGLEVRRGRIEIRPSAAMDPERRSPMGGDTLLHRLGRRLPGARHMVRLARAGKHRYLRD</sequence>
<evidence type="ECO:0000259" key="2">
    <source>
        <dbReference type="Pfam" id="PF22181"/>
    </source>
</evidence>
<dbReference type="PANTHER" id="PTHR22916">
    <property type="entry name" value="GLYCOSYLTRANSFERASE"/>
    <property type="match status" value="1"/>
</dbReference>
<evidence type="ECO:0000313" key="4">
    <source>
        <dbReference type="Proteomes" id="UP001597097"/>
    </source>
</evidence>
<dbReference type="EMBL" id="JBHUCM010000048">
    <property type="protein sequence ID" value="MFD1545466.1"/>
    <property type="molecule type" value="Genomic_DNA"/>
</dbReference>
<dbReference type="Pfam" id="PF22181">
    <property type="entry name" value="TarS_linker"/>
    <property type="match status" value="1"/>
</dbReference>
<dbReference type="RefSeq" id="WP_219534092.1">
    <property type="nucleotide sequence ID" value="NZ_JAHKRM010000020.1"/>
</dbReference>